<organism evidence="2 3">
    <name type="scientific">Acer yangbiense</name>
    <dbReference type="NCBI Taxonomy" id="1000413"/>
    <lineage>
        <taxon>Eukaryota</taxon>
        <taxon>Viridiplantae</taxon>
        <taxon>Streptophyta</taxon>
        <taxon>Embryophyta</taxon>
        <taxon>Tracheophyta</taxon>
        <taxon>Spermatophyta</taxon>
        <taxon>Magnoliopsida</taxon>
        <taxon>eudicotyledons</taxon>
        <taxon>Gunneridae</taxon>
        <taxon>Pentapetalae</taxon>
        <taxon>rosids</taxon>
        <taxon>malvids</taxon>
        <taxon>Sapindales</taxon>
        <taxon>Sapindaceae</taxon>
        <taxon>Hippocastanoideae</taxon>
        <taxon>Acereae</taxon>
        <taxon>Acer</taxon>
    </lineage>
</organism>
<dbReference type="OrthoDB" id="671439at2759"/>
<dbReference type="EMBL" id="VAHF01000013">
    <property type="protein sequence ID" value="TXG47524.1"/>
    <property type="molecule type" value="Genomic_DNA"/>
</dbReference>
<dbReference type="InterPro" id="IPR050898">
    <property type="entry name" value="Plant_acyltransferase"/>
</dbReference>
<evidence type="ECO:0000313" key="3">
    <source>
        <dbReference type="Proteomes" id="UP000323000"/>
    </source>
</evidence>
<dbReference type="AlphaFoldDB" id="A0A5C7GRU6"/>
<proteinExistence type="inferred from homology"/>
<accession>A0A5C7GRU6</accession>
<reference evidence="3" key="1">
    <citation type="journal article" date="2019" name="Gigascience">
        <title>De novo genome assembly of the endangered Acer yangbiense, a plant species with extremely small populations endemic to Yunnan Province, China.</title>
        <authorList>
            <person name="Yang J."/>
            <person name="Wariss H.M."/>
            <person name="Tao L."/>
            <person name="Zhang R."/>
            <person name="Yun Q."/>
            <person name="Hollingsworth P."/>
            <person name="Dao Z."/>
            <person name="Luo G."/>
            <person name="Guo H."/>
            <person name="Ma Y."/>
            <person name="Sun W."/>
        </authorList>
    </citation>
    <scope>NUCLEOTIDE SEQUENCE [LARGE SCALE GENOMIC DNA]</scope>
    <source>
        <strain evidence="3">cv. Malutang</strain>
    </source>
</reference>
<evidence type="ECO:0000256" key="1">
    <source>
        <dbReference type="ARBA" id="ARBA00009861"/>
    </source>
</evidence>
<comment type="caution">
    <text evidence="2">The sequence shown here is derived from an EMBL/GenBank/DDBJ whole genome shotgun (WGS) entry which is preliminary data.</text>
</comment>
<protein>
    <submittedName>
        <fullName evidence="2">Uncharacterized protein</fullName>
    </submittedName>
</protein>
<dbReference type="Pfam" id="PF02458">
    <property type="entry name" value="Transferase"/>
    <property type="match status" value="1"/>
</dbReference>
<keyword evidence="3" id="KW-1185">Reference proteome</keyword>
<sequence length="444" mass="49448">MEVKILETKLVVPSTPPFHSDHVLSLSNLDNDLNLNIIFRYLRVYVSADTDKSPFDVIAAALSSALVPYYPLAATLCSDGDRRYSLSCKEGQGVPLIHAAVDCTLDSLNYLDDPDYSFVERLVPDPDSKEILVNPCVLQITAFKCGGYTLGAALHNALCDGMGATQFFNLKAEVARGGTKVPVQPVWNRVELLGPRDPPRVEGAVKEFLSLEKGFEPYVQGFEPVERESFDVKDECLDQFKAVLLEKCGLNFTTFEALGAFLWRAKVRCSGIPGDENVKFAYLTNIRRLVKPPLPFGYWGNGCVPLYAQISAKELVEQPLWKTAELIKKSKVNANDEYIRSYIDFQELHRGDGITAGKEVSGFTDWRHIGHSSVDFGWGAPVTVFPVTRQILGSFEPCFFLPYSAANGGKKDGFKVQVTLRKTAMPAFKEEMKKFSNKEFELLL</sequence>
<dbReference type="PANTHER" id="PTHR31147">
    <property type="entry name" value="ACYL TRANSFERASE 4"/>
    <property type="match status" value="1"/>
</dbReference>
<dbReference type="InterPro" id="IPR023213">
    <property type="entry name" value="CAT-like_dom_sf"/>
</dbReference>
<gene>
    <name evidence="2" type="ORF">EZV62_026818</name>
</gene>
<dbReference type="PANTHER" id="PTHR31147:SF33">
    <property type="entry name" value="N-HYDROXYCINNAMOYL_BENZOYLTRANSFERASE, PUTATIVE-RELATED"/>
    <property type="match status" value="1"/>
</dbReference>
<dbReference type="Proteomes" id="UP000323000">
    <property type="component" value="Chromosome 13"/>
</dbReference>
<dbReference type="Gene3D" id="3.30.559.10">
    <property type="entry name" value="Chloramphenicol acetyltransferase-like domain"/>
    <property type="match status" value="2"/>
</dbReference>
<comment type="similarity">
    <text evidence="1">Belongs to the plant acyltransferase family.</text>
</comment>
<evidence type="ECO:0000313" key="2">
    <source>
        <dbReference type="EMBL" id="TXG47524.1"/>
    </source>
</evidence>
<name>A0A5C7GRU6_9ROSI</name>